<name>A0A0N4YGE6_NIPBR</name>
<reference evidence="1 2" key="2">
    <citation type="submission" date="2018-11" db="EMBL/GenBank/DDBJ databases">
        <authorList>
            <consortium name="Pathogen Informatics"/>
        </authorList>
    </citation>
    <scope>NUCLEOTIDE SEQUENCE [LARGE SCALE GENOMIC DNA]</scope>
</reference>
<evidence type="ECO:0000313" key="1">
    <source>
        <dbReference type="EMBL" id="VDL79476.1"/>
    </source>
</evidence>
<sequence length="52" mass="5865">MYVDDIKLYKCIESFCDREALQNVISAVDSLSSECVLPIANEKAKVFLSEVH</sequence>
<gene>
    <name evidence="1" type="ORF">NBR_LOCUS15882</name>
</gene>
<keyword evidence="2" id="KW-1185">Reference proteome</keyword>
<evidence type="ECO:0000313" key="3">
    <source>
        <dbReference type="WBParaSite" id="NBR_0001588101-mRNA-1"/>
    </source>
</evidence>
<dbReference type="WBParaSite" id="NBR_0001588101-mRNA-1">
    <property type="protein sequence ID" value="NBR_0001588101-mRNA-1"/>
    <property type="gene ID" value="NBR_0001588101"/>
</dbReference>
<evidence type="ECO:0000313" key="2">
    <source>
        <dbReference type="Proteomes" id="UP000271162"/>
    </source>
</evidence>
<proteinExistence type="predicted"/>
<accession>A0A0N4YGE6</accession>
<dbReference type="Proteomes" id="UP000271162">
    <property type="component" value="Unassembled WGS sequence"/>
</dbReference>
<protein>
    <submittedName>
        <fullName evidence="3">Reverse transcriptase domain-containing protein</fullName>
    </submittedName>
</protein>
<dbReference type="EMBL" id="UYSL01021933">
    <property type="protein sequence ID" value="VDL79476.1"/>
    <property type="molecule type" value="Genomic_DNA"/>
</dbReference>
<dbReference type="AlphaFoldDB" id="A0A0N4YGE6"/>
<organism evidence="3">
    <name type="scientific">Nippostrongylus brasiliensis</name>
    <name type="common">Rat hookworm</name>
    <dbReference type="NCBI Taxonomy" id="27835"/>
    <lineage>
        <taxon>Eukaryota</taxon>
        <taxon>Metazoa</taxon>
        <taxon>Ecdysozoa</taxon>
        <taxon>Nematoda</taxon>
        <taxon>Chromadorea</taxon>
        <taxon>Rhabditida</taxon>
        <taxon>Rhabditina</taxon>
        <taxon>Rhabditomorpha</taxon>
        <taxon>Strongyloidea</taxon>
        <taxon>Heligmosomidae</taxon>
        <taxon>Nippostrongylus</taxon>
    </lineage>
</organism>
<reference evidence="3" key="1">
    <citation type="submission" date="2017-02" db="UniProtKB">
        <authorList>
            <consortium name="WormBaseParasite"/>
        </authorList>
    </citation>
    <scope>IDENTIFICATION</scope>
</reference>